<gene>
    <name evidence="2" type="ORF">H4W26_001479</name>
</gene>
<name>A0ABR9J7A8_9MICC</name>
<evidence type="ECO:0000313" key="3">
    <source>
        <dbReference type="Proteomes" id="UP000636579"/>
    </source>
</evidence>
<evidence type="ECO:0000313" key="2">
    <source>
        <dbReference type="EMBL" id="MBE1514724.1"/>
    </source>
</evidence>
<feature type="transmembrane region" description="Helical" evidence="1">
    <location>
        <begin position="51"/>
        <end position="69"/>
    </location>
</feature>
<reference evidence="2 3" key="1">
    <citation type="submission" date="2020-10" db="EMBL/GenBank/DDBJ databases">
        <title>Sequencing the genomes of 1000 actinobacteria strains.</title>
        <authorList>
            <person name="Klenk H.-P."/>
        </authorList>
    </citation>
    <scope>NUCLEOTIDE SEQUENCE [LARGE SCALE GENOMIC DNA]</scope>
    <source>
        <strain evidence="2 3">DSM 15474</strain>
    </source>
</reference>
<organism evidence="2 3">
    <name type="scientific">Nesterenkonia halotolerans</name>
    <dbReference type="NCBI Taxonomy" id="225325"/>
    <lineage>
        <taxon>Bacteria</taxon>
        <taxon>Bacillati</taxon>
        <taxon>Actinomycetota</taxon>
        <taxon>Actinomycetes</taxon>
        <taxon>Micrococcales</taxon>
        <taxon>Micrococcaceae</taxon>
        <taxon>Nesterenkonia</taxon>
    </lineage>
</organism>
<sequence>MAAVALTVGGIVTLLVVRNLSTDFGWVATAPLASTSYIPGAYGMTHVLNASGAVVLVLGLVLAGFMAGIRVGRRGRAEH</sequence>
<dbReference type="Proteomes" id="UP000636579">
    <property type="component" value="Unassembled WGS sequence"/>
</dbReference>
<keyword evidence="1" id="KW-1133">Transmembrane helix</keyword>
<keyword evidence="1" id="KW-0812">Transmembrane</keyword>
<comment type="caution">
    <text evidence="2">The sequence shown here is derived from an EMBL/GenBank/DDBJ whole genome shotgun (WGS) entry which is preliminary data.</text>
</comment>
<protein>
    <submittedName>
        <fullName evidence="2">Uncharacterized protein</fullName>
    </submittedName>
</protein>
<keyword evidence="1" id="KW-0472">Membrane</keyword>
<proteinExistence type="predicted"/>
<dbReference type="RefSeq" id="WP_192591441.1">
    <property type="nucleotide sequence ID" value="NZ_JADBEE010000001.1"/>
</dbReference>
<keyword evidence="3" id="KW-1185">Reference proteome</keyword>
<accession>A0ABR9J7A8</accession>
<dbReference type="EMBL" id="JADBEE010000001">
    <property type="protein sequence ID" value="MBE1514724.1"/>
    <property type="molecule type" value="Genomic_DNA"/>
</dbReference>
<evidence type="ECO:0000256" key="1">
    <source>
        <dbReference type="SAM" id="Phobius"/>
    </source>
</evidence>